<keyword evidence="16" id="KW-0675">Receptor</keyword>
<dbReference type="GO" id="GO:0004714">
    <property type="term" value="F:transmembrane receptor protein tyrosine kinase activity"/>
    <property type="evidence" value="ECO:0007669"/>
    <property type="project" value="UniProtKB-EC"/>
</dbReference>
<keyword evidence="6 14" id="KW-0547">Nucleotide-binding</keyword>
<dbReference type="EMBL" id="ADMH02002165">
    <property type="protein sequence ID" value="ETN58099.1"/>
    <property type="molecule type" value="Genomic_DNA"/>
</dbReference>
<dbReference type="GO" id="GO:0005524">
    <property type="term" value="F:ATP binding"/>
    <property type="evidence" value="ECO:0007669"/>
    <property type="project" value="UniProtKB-UniRule"/>
</dbReference>
<sequence length="807" mass="91910">MDVKVEKFSTNAKKKQLVDAVITWRPATDKTCHYEILCHPTHTSEFHHEAVDVQQPEVLYKYTMKQLDLNANYMVAIRSKNTQNSQRESQLHWHSFYTPSCAVQQNGSQICAAEPIENLRAMETLLSGDHYKINITWDRPSITPDYYMVRVFDLHGSPLDNTSNSLSKNVSGKALGLVVDSFEMFGPHFEVNVVAYSSGGTSSENVIKPLAIKRVTPDSWIWTKLVFIILSPVLMIGLLKISVSLVCRRRAKLKRNVERCEYFKDLEQKAPVDPSTEFETKAKNIQDLLSNSPFPPELMVPINDELEIDGEHLILHDLLGEGAFGLVRKGILHPPEQSPRQVAVKMLKECPRVEDIIEFRREMEVMKSVGTHPHIVSIIGHCTKNVRKMMLLTEYCGHGNLLNYLRFQWQRLLKLNRSQRTVSRTSTVPAGLDRMDTMPALAGECLTPALGSGKKPENVFNFDTSFVNDKKSMTYKNLSDEQLRKPNGKRPQIFENKLYPLLNDDDDDIEEAEDPVERQRFCTNACKNVVEIMDAHAVTDDLADVEGMEMKGHVKIKPCSCQSVAREIERESTTQNSVENRCYHRCPEKEESGRQDIMEAEPTPTSEQLLEFSRQIALGMEYLARNKVVHRDLAARNVLVCSNSTVKIADFGLSRDIYQENLYRKTSNGKLPIKWLALESMTHQVYTSQSDVWAYGILLYEICTLGGSPYPSISTNKLLRYLESGYRMERPKSCSDEFYSLMYSCWNLHPGERPTFTKIVHTIEQLQHGAGEMKELAAPIIDLNAIVELHCAKGSTEENSYLKPVEY</sequence>
<accession>W5J5P9</accession>
<dbReference type="STRING" id="43151.W5J5P9"/>
<evidence type="ECO:0000256" key="6">
    <source>
        <dbReference type="ARBA" id="ARBA00022741"/>
    </source>
</evidence>
<evidence type="ECO:0000256" key="3">
    <source>
        <dbReference type="ARBA" id="ARBA00022679"/>
    </source>
</evidence>
<dbReference type="GO" id="GO:1902533">
    <property type="term" value="P:positive regulation of intracellular signal transduction"/>
    <property type="evidence" value="ECO:0007669"/>
    <property type="project" value="UniProtKB-ARBA"/>
</dbReference>
<dbReference type="Pfam" id="PF07714">
    <property type="entry name" value="PK_Tyr_Ser-Thr"/>
    <property type="match status" value="2"/>
</dbReference>
<evidence type="ECO:0000256" key="1">
    <source>
        <dbReference type="ARBA" id="ARBA00004479"/>
    </source>
</evidence>
<evidence type="ECO:0000256" key="4">
    <source>
        <dbReference type="ARBA" id="ARBA00022692"/>
    </source>
</evidence>
<dbReference type="Proteomes" id="UP000000673">
    <property type="component" value="Unassembled WGS sequence"/>
</dbReference>
<dbReference type="EnsemblMetazoa" id="ADAC010295-RA">
    <property type="protein sequence ID" value="ADAC010295-PA"/>
    <property type="gene ID" value="ADAC010295"/>
</dbReference>
<evidence type="ECO:0000256" key="8">
    <source>
        <dbReference type="ARBA" id="ARBA00022840"/>
    </source>
</evidence>
<evidence type="ECO:0000256" key="11">
    <source>
        <dbReference type="ARBA" id="ARBA00023137"/>
    </source>
</evidence>
<gene>
    <name evidence="16" type="ORF">AND_010295</name>
</gene>
<dbReference type="HOGENOM" id="CLU_015570_0_0_1"/>
<comment type="subcellular location">
    <subcellularLocation>
        <location evidence="1">Membrane</location>
        <topology evidence="1">Single-pass type I membrane protein</topology>
    </subcellularLocation>
</comment>
<dbReference type="PANTHER" id="PTHR24416">
    <property type="entry name" value="TYROSINE-PROTEIN KINASE RECEPTOR"/>
    <property type="match status" value="1"/>
</dbReference>
<dbReference type="Gene3D" id="3.30.200.20">
    <property type="entry name" value="Phosphorylase Kinase, domain 1"/>
    <property type="match status" value="1"/>
</dbReference>
<keyword evidence="3" id="KW-0808">Transferase</keyword>
<dbReference type="PROSITE" id="PS00109">
    <property type="entry name" value="PROTEIN_KINASE_TYR"/>
    <property type="match status" value="1"/>
</dbReference>
<feature type="binding site" evidence="14">
    <location>
        <position position="345"/>
    </location>
    <ligand>
        <name>ATP</name>
        <dbReference type="ChEBI" id="CHEBI:30616"/>
    </ligand>
</feature>
<dbReference type="SMART" id="SM00219">
    <property type="entry name" value="TyrKc"/>
    <property type="match status" value="1"/>
</dbReference>
<dbReference type="SUPFAM" id="SSF56112">
    <property type="entry name" value="Protein kinase-like (PK-like)"/>
    <property type="match status" value="1"/>
</dbReference>
<protein>
    <recommendedName>
        <fullName evidence="2">receptor protein-tyrosine kinase</fullName>
        <ecNumber evidence="2">2.7.10.1</ecNumber>
    </recommendedName>
</protein>
<dbReference type="InterPro" id="IPR017441">
    <property type="entry name" value="Protein_kinase_ATP_BS"/>
</dbReference>
<evidence type="ECO:0000313" key="17">
    <source>
        <dbReference type="EnsemblMetazoa" id="ADAC010295-PA"/>
    </source>
</evidence>
<keyword evidence="18" id="KW-1185">Reference proteome</keyword>
<dbReference type="CDD" id="cd00192">
    <property type="entry name" value="PTKc"/>
    <property type="match status" value="1"/>
</dbReference>
<evidence type="ECO:0000256" key="5">
    <source>
        <dbReference type="ARBA" id="ARBA00022729"/>
    </source>
</evidence>
<dbReference type="InterPro" id="IPR008266">
    <property type="entry name" value="Tyr_kinase_AS"/>
</dbReference>
<dbReference type="eggNOG" id="KOG0200">
    <property type="taxonomic scope" value="Eukaryota"/>
</dbReference>
<dbReference type="OMA" id="ERCEYFK"/>
<dbReference type="InterPro" id="IPR011009">
    <property type="entry name" value="Kinase-like_dom_sf"/>
</dbReference>
<evidence type="ECO:0000256" key="13">
    <source>
        <dbReference type="ARBA" id="ARBA00051243"/>
    </source>
</evidence>
<dbReference type="PROSITE" id="PS50011">
    <property type="entry name" value="PROTEIN_KINASE_DOM"/>
    <property type="match status" value="1"/>
</dbReference>
<comment type="catalytic activity">
    <reaction evidence="13">
        <text>L-tyrosyl-[protein] + ATP = O-phospho-L-tyrosyl-[protein] + ADP + H(+)</text>
        <dbReference type="Rhea" id="RHEA:10596"/>
        <dbReference type="Rhea" id="RHEA-COMP:10136"/>
        <dbReference type="Rhea" id="RHEA-COMP:20101"/>
        <dbReference type="ChEBI" id="CHEBI:15378"/>
        <dbReference type="ChEBI" id="CHEBI:30616"/>
        <dbReference type="ChEBI" id="CHEBI:46858"/>
        <dbReference type="ChEBI" id="CHEBI:61978"/>
        <dbReference type="ChEBI" id="CHEBI:456216"/>
        <dbReference type="EC" id="2.7.10.1"/>
    </reaction>
</comment>
<dbReference type="InterPro" id="IPR020635">
    <property type="entry name" value="Tyr_kinase_cat_dom"/>
</dbReference>
<evidence type="ECO:0000256" key="14">
    <source>
        <dbReference type="PROSITE-ProRule" id="PRU10141"/>
    </source>
</evidence>
<dbReference type="InterPro" id="IPR001245">
    <property type="entry name" value="Ser-Thr/Tyr_kinase_cat_dom"/>
</dbReference>
<evidence type="ECO:0000313" key="18">
    <source>
        <dbReference type="Proteomes" id="UP000000673"/>
    </source>
</evidence>
<dbReference type="GO" id="GO:0007169">
    <property type="term" value="P:cell surface receptor protein tyrosine kinase signaling pathway"/>
    <property type="evidence" value="ECO:0007669"/>
    <property type="project" value="TreeGrafter"/>
</dbReference>
<evidence type="ECO:0000256" key="9">
    <source>
        <dbReference type="ARBA" id="ARBA00022989"/>
    </source>
</evidence>
<reference evidence="16 18" key="1">
    <citation type="journal article" date="2010" name="BMC Genomics">
        <title>Combination of measures distinguishes pre-miRNAs from other stem-loops in the genome of the newly sequenced Anopheles darlingi.</title>
        <authorList>
            <person name="Mendes N.D."/>
            <person name="Freitas A.T."/>
            <person name="Vasconcelos A.T."/>
            <person name="Sagot M.F."/>
        </authorList>
    </citation>
    <scope>NUCLEOTIDE SEQUENCE</scope>
</reference>
<dbReference type="GO" id="GO:0043235">
    <property type="term" value="C:receptor complex"/>
    <property type="evidence" value="ECO:0007669"/>
    <property type="project" value="TreeGrafter"/>
</dbReference>
<dbReference type="InterPro" id="IPR050122">
    <property type="entry name" value="RTK"/>
</dbReference>
<dbReference type="VEuPathDB" id="VectorBase:ADAC010295"/>
<keyword evidence="7 16" id="KW-0418">Kinase</keyword>
<reference evidence="17" key="4">
    <citation type="submission" date="2015-06" db="UniProtKB">
        <authorList>
            <consortium name="EnsemblMetazoa"/>
        </authorList>
    </citation>
    <scope>IDENTIFICATION</scope>
</reference>
<keyword evidence="5" id="KW-0732">Signal</keyword>
<name>W5J5P9_ANODA</name>
<dbReference type="FunFam" id="1.10.510.10:FF:000190">
    <property type="entry name" value="Proto-oncogene tyrosine-protein kinase receptor Ret"/>
    <property type="match status" value="1"/>
</dbReference>
<organism evidence="16">
    <name type="scientific">Anopheles darlingi</name>
    <name type="common">Mosquito</name>
    <dbReference type="NCBI Taxonomy" id="43151"/>
    <lineage>
        <taxon>Eukaryota</taxon>
        <taxon>Metazoa</taxon>
        <taxon>Ecdysozoa</taxon>
        <taxon>Arthropoda</taxon>
        <taxon>Hexapoda</taxon>
        <taxon>Insecta</taxon>
        <taxon>Pterygota</taxon>
        <taxon>Neoptera</taxon>
        <taxon>Endopterygota</taxon>
        <taxon>Diptera</taxon>
        <taxon>Nematocera</taxon>
        <taxon>Culicoidea</taxon>
        <taxon>Culicidae</taxon>
        <taxon>Anophelinae</taxon>
        <taxon>Anopheles</taxon>
    </lineage>
</organism>
<dbReference type="InterPro" id="IPR000719">
    <property type="entry name" value="Prot_kinase_dom"/>
</dbReference>
<evidence type="ECO:0000259" key="15">
    <source>
        <dbReference type="PROSITE" id="PS50011"/>
    </source>
</evidence>
<keyword evidence="11" id="KW-0829">Tyrosine-protein kinase</keyword>
<dbReference type="PANTHER" id="PTHR24416:SF620">
    <property type="entry name" value="TYROSINE-PROTEIN KINASE RECEPTOR TORSO"/>
    <property type="match status" value="1"/>
</dbReference>
<evidence type="ECO:0000256" key="7">
    <source>
        <dbReference type="ARBA" id="ARBA00022777"/>
    </source>
</evidence>
<evidence type="ECO:0000256" key="2">
    <source>
        <dbReference type="ARBA" id="ARBA00011902"/>
    </source>
</evidence>
<keyword evidence="8 14" id="KW-0067">ATP-binding</keyword>
<evidence type="ECO:0000313" key="16">
    <source>
        <dbReference type="EMBL" id="ETN58099.1"/>
    </source>
</evidence>
<keyword evidence="12" id="KW-0325">Glycoprotein</keyword>
<dbReference type="FunCoup" id="W5J5P9">
    <property type="interactions" value="63"/>
</dbReference>
<keyword evidence="10" id="KW-0472">Membrane</keyword>
<reference evidence="16" key="3">
    <citation type="journal article" date="2013" name="Nucleic Acids Res.">
        <title>The genome of Anopheles darlingi, the main neotropical malaria vector.</title>
        <authorList>
            <person name="Marinotti O."/>
            <person name="Cerqueira G.C."/>
            <person name="de Almeida L.G."/>
            <person name="Ferro M.I."/>
            <person name="Loreto E.L."/>
            <person name="Zaha A."/>
            <person name="Teixeira S.M."/>
            <person name="Wespiser A.R."/>
            <person name="Almeida E Silva A."/>
            <person name="Schlindwein A.D."/>
            <person name="Pacheco A.C."/>
            <person name="Silva A.L."/>
            <person name="Graveley B.R."/>
            <person name="Walenz B.P."/>
            <person name="Lima Bde A."/>
            <person name="Ribeiro C.A."/>
            <person name="Nunes-Silva C.G."/>
            <person name="de Carvalho C.R."/>
            <person name="Soares C.M."/>
            <person name="de Menezes C.B."/>
            <person name="Matiolli C."/>
            <person name="Caffrey D."/>
            <person name="Araujo D.A."/>
            <person name="de Oliveira D.M."/>
            <person name="Golenbock D."/>
            <person name="Grisard E.C."/>
            <person name="Fantinatti-Garboggini F."/>
            <person name="de Carvalho F.M."/>
            <person name="Barcellos F.G."/>
            <person name="Prosdocimi F."/>
            <person name="May G."/>
            <person name="Azevedo Junior G.M."/>
            <person name="Guimaraes G.M."/>
            <person name="Goldman G.H."/>
            <person name="Padilha I.Q."/>
            <person name="Batista Jda S."/>
            <person name="Ferro J.A."/>
            <person name="Ribeiro J.M."/>
            <person name="Fietto J.L."/>
            <person name="Dabbas K.M."/>
            <person name="Cerdeira L."/>
            <person name="Agnez-Lima L.F."/>
            <person name="Brocchi M."/>
            <person name="de Carvalho M.O."/>
            <person name="Teixeira Mde M."/>
            <person name="Diniz Maia Mde M."/>
            <person name="Goldman M.H."/>
            <person name="Cruz Schneider M.P."/>
            <person name="Felipe M.S."/>
            <person name="Hungria M."/>
            <person name="Nicolas M.F."/>
            <person name="Pereira M."/>
            <person name="Montes M.A."/>
            <person name="Cantao M.E."/>
            <person name="Vincentz M."/>
            <person name="Rafael M.S."/>
            <person name="Silverman N."/>
            <person name="Stoco P.H."/>
            <person name="Souza R.C."/>
            <person name="Vicentini R."/>
            <person name="Gazzinelli R.T."/>
            <person name="Neves Rde O."/>
            <person name="Silva R."/>
            <person name="Astolfi-Filho S."/>
            <person name="Maciel T.E."/>
            <person name="Urmenyi T.P."/>
            <person name="Tadei W.P."/>
            <person name="Camargo E.P."/>
            <person name="de Vasconcelos A.T."/>
        </authorList>
    </citation>
    <scope>NUCLEOTIDE SEQUENCE</scope>
</reference>
<keyword evidence="4" id="KW-0812">Transmembrane</keyword>
<evidence type="ECO:0000256" key="10">
    <source>
        <dbReference type="ARBA" id="ARBA00023136"/>
    </source>
</evidence>
<dbReference type="AlphaFoldDB" id="W5J5P9"/>
<dbReference type="GO" id="GO:0005886">
    <property type="term" value="C:plasma membrane"/>
    <property type="evidence" value="ECO:0007669"/>
    <property type="project" value="TreeGrafter"/>
</dbReference>
<evidence type="ECO:0000256" key="12">
    <source>
        <dbReference type="ARBA" id="ARBA00023180"/>
    </source>
</evidence>
<keyword evidence="9" id="KW-1133">Transmembrane helix</keyword>
<proteinExistence type="predicted"/>
<dbReference type="Gene3D" id="1.10.510.10">
    <property type="entry name" value="Transferase(Phosphotransferase) domain 1"/>
    <property type="match status" value="1"/>
</dbReference>
<dbReference type="EC" id="2.7.10.1" evidence="2"/>
<dbReference type="VEuPathDB" id="VectorBase:ADAR2_011095"/>
<feature type="domain" description="Protein kinase" evidence="15">
    <location>
        <begin position="313"/>
        <end position="766"/>
    </location>
</feature>
<reference evidence="16" key="2">
    <citation type="submission" date="2010-05" db="EMBL/GenBank/DDBJ databases">
        <authorList>
            <person name="Almeida L.G."/>
            <person name="Nicolas M.F."/>
            <person name="Souza R.C."/>
            <person name="Vasconcelos A.T.R."/>
        </authorList>
    </citation>
    <scope>NUCLEOTIDE SEQUENCE</scope>
</reference>
<dbReference type="PROSITE" id="PS00107">
    <property type="entry name" value="PROTEIN_KINASE_ATP"/>
    <property type="match status" value="1"/>
</dbReference>